<protein>
    <submittedName>
        <fullName evidence="1">Putative membrane protein</fullName>
    </submittedName>
</protein>
<sequence>MDQLLEDPNCDHARVLEQAFKVIQLMSRMLGNMEKEYVLDQESVLFVKAKELKGTYNTWSVLALTIVSSSVTIGGGFVGMGAAIPGTTLGQTLGNASPNALGWLGNAAWAKKLGSIGQGMGAVGQGSGGFTSLMNNSNEAKRTVFQVVIEEVKRKRGDRDDAARQMRDQSYSAANNCRQAIQAIHQAAQQILSARG</sequence>
<proteinExistence type="predicted"/>
<evidence type="ECO:0000313" key="1">
    <source>
        <dbReference type="EMBL" id="CCB91403.1"/>
    </source>
</evidence>
<reference evidence="1" key="1">
    <citation type="submission" date="2011-05" db="EMBL/GenBank/DDBJ databases">
        <title>Unity in variety -- the pan-genome of the Chlamydiae.</title>
        <authorList>
            <person name="Collingro A."/>
            <person name="Tischler P."/>
            <person name="Weinmaier T."/>
            <person name="Penz T."/>
            <person name="Heinz E."/>
            <person name="Brunham R.C."/>
            <person name="Read T.D."/>
            <person name="Bavoil P.M."/>
            <person name="Sachse K."/>
            <person name="Kahane S."/>
            <person name="Friedman M.G."/>
            <person name="Rattei T."/>
            <person name="Myers G.S.A."/>
            <person name="Horn M."/>
        </authorList>
    </citation>
    <scope>NUCLEOTIDE SEQUENCE</scope>
    <source>
        <strain evidence="1">2032/99</strain>
    </source>
</reference>
<gene>
    <name evidence="1" type="ORF">WCH_AD01450</name>
</gene>
<dbReference type="AlphaFoldDB" id="F8LDC7"/>
<organism evidence="1">
    <name type="scientific">Waddlia chondrophila 2032/99</name>
    <dbReference type="NCBI Taxonomy" id="765953"/>
    <lineage>
        <taxon>Bacteria</taxon>
        <taxon>Pseudomonadati</taxon>
        <taxon>Chlamydiota</taxon>
        <taxon>Chlamydiia</taxon>
        <taxon>Parachlamydiales</taxon>
        <taxon>Waddliaceae</taxon>
        <taxon>Waddlia</taxon>
    </lineage>
</organism>
<accession>F8LDC7</accession>
<name>F8LDC7_9BACT</name>
<dbReference type="EMBL" id="FR872653">
    <property type="protein sequence ID" value="CCB91403.1"/>
    <property type="molecule type" value="Genomic_DNA"/>
</dbReference>